<feature type="compositionally biased region" description="Polar residues" evidence="1">
    <location>
        <begin position="65"/>
        <end position="75"/>
    </location>
</feature>
<evidence type="ECO:0000313" key="3">
    <source>
        <dbReference type="Proteomes" id="UP001152795"/>
    </source>
</evidence>
<proteinExistence type="predicted"/>
<feature type="region of interest" description="Disordered" evidence="1">
    <location>
        <begin position="62"/>
        <end position="85"/>
    </location>
</feature>
<evidence type="ECO:0000313" key="2">
    <source>
        <dbReference type="EMBL" id="CAB4014891.1"/>
    </source>
</evidence>
<protein>
    <submittedName>
        <fullName evidence="2">Uncharacterized protein</fullName>
    </submittedName>
</protein>
<sequence>MAFSPFLPRLNSTSILVRGQEKRRPNVRKLLQVTVQLDLKDCIKASEERGFLANEKVKLPRNSHPKSSSVINQSCSKKHDIPKSTARKRRKLMFDHAERINDRSSDNESLKRKSSLDGIWSTLINSASAQEMKSYMEKSPLVLTNVIPSIVNDAVVKYEHSQKNLVQSLGVLYEGSISSTKQYNRKRSRETFETDQHGKKHQITFMKGCKVPKLMEYKKVSQFVNSMDIGELKQIPEAKKSALDKQLDQQSDDELNSGEHAVSGCYRDLESTLLKLANLYLIIDNARPGFLNWFSSPKGMFQVSLGADRAPFGKYN</sequence>
<dbReference type="AlphaFoldDB" id="A0A6S7JD94"/>
<dbReference type="EMBL" id="CACRXK020008492">
    <property type="protein sequence ID" value="CAB4014891.1"/>
    <property type="molecule type" value="Genomic_DNA"/>
</dbReference>
<dbReference type="Proteomes" id="UP001152795">
    <property type="component" value="Unassembled WGS sequence"/>
</dbReference>
<comment type="caution">
    <text evidence="2">The sequence shown here is derived from an EMBL/GenBank/DDBJ whole genome shotgun (WGS) entry which is preliminary data.</text>
</comment>
<evidence type="ECO:0000256" key="1">
    <source>
        <dbReference type="SAM" id="MobiDB-lite"/>
    </source>
</evidence>
<accession>A0A6S7JD94</accession>
<name>A0A6S7JD94_PARCT</name>
<keyword evidence="3" id="KW-1185">Reference proteome</keyword>
<reference evidence="2" key="1">
    <citation type="submission" date="2020-04" db="EMBL/GenBank/DDBJ databases">
        <authorList>
            <person name="Alioto T."/>
            <person name="Alioto T."/>
            <person name="Gomez Garrido J."/>
        </authorList>
    </citation>
    <scope>NUCLEOTIDE SEQUENCE</scope>
    <source>
        <strain evidence="2">A484AB</strain>
    </source>
</reference>
<dbReference type="OrthoDB" id="5973377at2759"/>
<gene>
    <name evidence="2" type="ORF">PACLA_8A074786</name>
</gene>
<organism evidence="2 3">
    <name type="scientific">Paramuricea clavata</name>
    <name type="common">Red gorgonian</name>
    <name type="synonym">Violescent sea-whip</name>
    <dbReference type="NCBI Taxonomy" id="317549"/>
    <lineage>
        <taxon>Eukaryota</taxon>
        <taxon>Metazoa</taxon>
        <taxon>Cnidaria</taxon>
        <taxon>Anthozoa</taxon>
        <taxon>Octocorallia</taxon>
        <taxon>Malacalcyonacea</taxon>
        <taxon>Plexauridae</taxon>
        <taxon>Paramuricea</taxon>
    </lineage>
</organism>